<dbReference type="GeneID" id="93277925"/>
<dbReference type="InterPro" id="IPR041698">
    <property type="entry name" value="Methyltransf_25"/>
</dbReference>
<evidence type="ECO:0000259" key="2">
    <source>
        <dbReference type="Pfam" id="PF13649"/>
    </source>
</evidence>
<dbReference type="STRING" id="460384.SAMN05216313_10197"/>
<keyword evidence="1 3" id="KW-0808">Transferase</keyword>
<sequence>MLQSKQRPPEEIDAYLEELKTWLKEDRDTPAEEMTDFFSKRLGIYEDVHLGHWPEEYAHIADFFRDGLNSLLDIGCGTGLELNAVYRRFPQAEVTGIDLCRDMMDKLQQTYRDKHFKAIVADYFECPFEAERYDAALSFETLHHFPYEKKKRIYQKLYRALKPGGYYIECDYMACCAEEERLCLEQYEYKRKKSGLPGHVFVHLDIPLTLEHQVELIRNGGFQSVDVLYQNGGTVILRAEKSRNS</sequence>
<feature type="domain" description="Methyltransferase" evidence="2">
    <location>
        <begin position="72"/>
        <end position="165"/>
    </location>
</feature>
<evidence type="ECO:0000313" key="3">
    <source>
        <dbReference type="EMBL" id="SES95040.1"/>
    </source>
</evidence>
<dbReference type="Proteomes" id="UP000198508">
    <property type="component" value="Unassembled WGS sequence"/>
</dbReference>
<reference evidence="4" key="1">
    <citation type="submission" date="2016-10" db="EMBL/GenBank/DDBJ databases">
        <authorList>
            <person name="Varghese N."/>
            <person name="Submissions S."/>
        </authorList>
    </citation>
    <scope>NUCLEOTIDE SEQUENCE [LARGE SCALE GENOMIC DNA]</scope>
    <source>
        <strain evidence="4">NLAE-zl-G277</strain>
    </source>
</reference>
<evidence type="ECO:0000256" key="1">
    <source>
        <dbReference type="ARBA" id="ARBA00022679"/>
    </source>
</evidence>
<keyword evidence="4" id="KW-1185">Reference proteome</keyword>
<dbReference type="RefSeq" id="WP_092360366.1">
    <property type="nucleotide sequence ID" value="NZ_DAINWJ010000045.1"/>
</dbReference>
<dbReference type="SUPFAM" id="SSF53335">
    <property type="entry name" value="S-adenosyl-L-methionine-dependent methyltransferases"/>
    <property type="match status" value="1"/>
</dbReference>
<gene>
    <name evidence="3" type="ORF">SAMN05216313_10197</name>
</gene>
<organism evidence="3 4">
    <name type="scientific">Enterocloster lavalensis</name>
    <dbReference type="NCBI Taxonomy" id="460384"/>
    <lineage>
        <taxon>Bacteria</taxon>
        <taxon>Bacillati</taxon>
        <taxon>Bacillota</taxon>
        <taxon>Clostridia</taxon>
        <taxon>Lachnospirales</taxon>
        <taxon>Lachnospiraceae</taxon>
        <taxon>Enterocloster</taxon>
    </lineage>
</organism>
<dbReference type="Pfam" id="PF13649">
    <property type="entry name" value="Methyltransf_25"/>
    <property type="match status" value="1"/>
</dbReference>
<evidence type="ECO:0000313" key="4">
    <source>
        <dbReference type="Proteomes" id="UP000198508"/>
    </source>
</evidence>
<dbReference type="AlphaFoldDB" id="A0A1I0AL06"/>
<dbReference type="PANTHER" id="PTHR43861:SF3">
    <property type="entry name" value="PUTATIVE (AFU_ORTHOLOGUE AFUA_2G14390)-RELATED"/>
    <property type="match status" value="1"/>
</dbReference>
<dbReference type="PANTHER" id="PTHR43861">
    <property type="entry name" value="TRANS-ACONITATE 2-METHYLTRANSFERASE-RELATED"/>
    <property type="match status" value="1"/>
</dbReference>
<dbReference type="EMBL" id="FOIM01000001">
    <property type="protein sequence ID" value="SES95040.1"/>
    <property type="molecule type" value="Genomic_DNA"/>
</dbReference>
<protein>
    <submittedName>
        <fullName evidence="3">tRNA (Cmo5U34)-methyltransferase</fullName>
    </submittedName>
</protein>
<dbReference type="GO" id="GO:0032259">
    <property type="term" value="P:methylation"/>
    <property type="evidence" value="ECO:0007669"/>
    <property type="project" value="UniProtKB-KW"/>
</dbReference>
<dbReference type="CDD" id="cd02440">
    <property type="entry name" value="AdoMet_MTases"/>
    <property type="match status" value="1"/>
</dbReference>
<name>A0A1I0AL06_9FIRM</name>
<proteinExistence type="predicted"/>
<dbReference type="GO" id="GO:0008168">
    <property type="term" value="F:methyltransferase activity"/>
    <property type="evidence" value="ECO:0007669"/>
    <property type="project" value="UniProtKB-KW"/>
</dbReference>
<keyword evidence="3" id="KW-0489">Methyltransferase</keyword>
<accession>A0A1I0AL06</accession>
<dbReference type="InterPro" id="IPR029063">
    <property type="entry name" value="SAM-dependent_MTases_sf"/>
</dbReference>
<dbReference type="Gene3D" id="3.40.50.150">
    <property type="entry name" value="Vaccinia Virus protein VP39"/>
    <property type="match status" value="1"/>
</dbReference>